<dbReference type="InterPro" id="IPR058533">
    <property type="entry name" value="Cation_efflux_TM"/>
</dbReference>
<evidence type="ECO:0000256" key="2">
    <source>
        <dbReference type="ARBA" id="ARBA00022692"/>
    </source>
</evidence>
<comment type="caution">
    <text evidence="7">The sequence shown here is derived from an EMBL/GenBank/DDBJ whole genome shotgun (WGS) entry which is preliminary data.</text>
</comment>
<evidence type="ECO:0000256" key="4">
    <source>
        <dbReference type="ARBA" id="ARBA00023136"/>
    </source>
</evidence>
<dbReference type="PANTHER" id="PTHR11562:SF17">
    <property type="entry name" value="RE54080P-RELATED"/>
    <property type="match status" value="1"/>
</dbReference>
<dbReference type="STRING" id="1802723.A2675_00740"/>
<dbReference type="GO" id="GO:0005886">
    <property type="term" value="C:plasma membrane"/>
    <property type="evidence" value="ECO:0007669"/>
    <property type="project" value="TreeGrafter"/>
</dbReference>
<feature type="transmembrane region" description="Helical" evidence="5">
    <location>
        <begin position="124"/>
        <end position="143"/>
    </location>
</feature>
<evidence type="ECO:0000256" key="1">
    <source>
        <dbReference type="ARBA" id="ARBA00004141"/>
    </source>
</evidence>
<dbReference type="Pfam" id="PF01545">
    <property type="entry name" value="Cation_efflux"/>
    <property type="match status" value="1"/>
</dbReference>
<proteinExistence type="predicted"/>
<name>A0A1G2S7R1_9BACT</name>
<evidence type="ECO:0000313" key="7">
    <source>
        <dbReference type="EMBL" id="OHA81096.1"/>
    </source>
</evidence>
<evidence type="ECO:0000259" key="6">
    <source>
        <dbReference type="Pfam" id="PF01545"/>
    </source>
</evidence>
<dbReference type="SUPFAM" id="SSF161111">
    <property type="entry name" value="Cation efflux protein transmembrane domain-like"/>
    <property type="match status" value="1"/>
</dbReference>
<dbReference type="InterPro" id="IPR027469">
    <property type="entry name" value="Cation_efflux_TMD_sf"/>
</dbReference>
<dbReference type="AlphaFoldDB" id="A0A1G2S7R1"/>
<dbReference type="Gene3D" id="1.20.1510.10">
    <property type="entry name" value="Cation efflux protein transmembrane domain"/>
    <property type="match status" value="1"/>
</dbReference>
<gene>
    <name evidence="7" type="ORF">A2675_00740</name>
</gene>
<keyword evidence="3 5" id="KW-1133">Transmembrane helix</keyword>
<dbReference type="InterPro" id="IPR002524">
    <property type="entry name" value="Cation_efflux"/>
</dbReference>
<dbReference type="NCBIfam" id="TIGR01297">
    <property type="entry name" value="CDF"/>
    <property type="match status" value="1"/>
</dbReference>
<reference evidence="7 8" key="1">
    <citation type="journal article" date="2016" name="Nat. Commun.">
        <title>Thousands of microbial genomes shed light on interconnected biogeochemical processes in an aquifer system.</title>
        <authorList>
            <person name="Anantharaman K."/>
            <person name="Brown C.T."/>
            <person name="Hug L.A."/>
            <person name="Sharon I."/>
            <person name="Castelle C.J."/>
            <person name="Probst A.J."/>
            <person name="Thomas B.C."/>
            <person name="Singh A."/>
            <person name="Wilkins M.J."/>
            <person name="Karaoz U."/>
            <person name="Brodie E.L."/>
            <person name="Williams K.H."/>
            <person name="Hubbard S.S."/>
            <person name="Banfield J.F."/>
        </authorList>
    </citation>
    <scope>NUCLEOTIDE SEQUENCE [LARGE SCALE GENOMIC DNA]</scope>
</reference>
<dbReference type="GO" id="GO:0005385">
    <property type="term" value="F:zinc ion transmembrane transporter activity"/>
    <property type="evidence" value="ECO:0007669"/>
    <property type="project" value="TreeGrafter"/>
</dbReference>
<feature type="domain" description="Cation efflux protein transmembrane" evidence="6">
    <location>
        <begin position="30"/>
        <end position="205"/>
    </location>
</feature>
<dbReference type="PANTHER" id="PTHR11562">
    <property type="entry name" value="CATION EFFLUX PROTEIN/ ZINC TRANSPORTER"/>
    <property type="match status" value="1"/>
</dbReference>
<protein>
    <recommendedName>
        <fullName evidence="6">Cation efflux protein transmembrane domain-containing protein</fullName>
    </recommendedName>
</protein>
<feature type="transmembrane region" description="Helical" evidence="5">
    <location>
        <begin position="27"/>
        <end position="51"/>
    </location>
</feature>
<comment type="subcellular location">
    <subcellularLocation>
        <location evidence="1">Membrane</location>
        <topology evidence="1">Multi-pass membrane protein</topology>
    </subcellularLocation>
</comment>
<feature type="transmembrane region" description="Helical" evidence="5">
    <location>
        <begin position="89"/>
        <end position="112"/>
    </location>
</feature>
<keyword evidence="4 5" id="KW-0472">Membrane</keyword>
<dbReference type="Proteomes" id="UP000176997">
    <property type="component" value="Unassembled WGS sequence"/>
</dbReference>
<organism evidence="7 8">
    <name type="scientific">Candidatus Yonathbacteria bacterium RIFCSPHIGHO2_01_FULL_51_10</name>
    <dbReference type="NCBI Taxonomy" id="1802723"/>
    <lineage>
        <taxon>Bacteria</taxon>
        <taxon>Candidatus Yonathiibacteriota</taxon>
    </lineage>
</organism>
<dbReference type="InterPro" id="IPR050681">
    <property type="entry name" value="CDF/SLC30A"/>
</dbReference>
<evidence type="ECO:0000313" key="8">
    <source>
        <dbReference type="Proteomes" id="UP000176997"/>
    </source>
</evidence>
<accession>A0A1G2S7R1</accession>
<evidence type="ECO:0000256" key="5">
    <source>
        <dbReference type="SAM" id="Phobius"/>
    </source>
</evidence>
<evidence type="ECO:0000256" key="3">
    <source>
        <dbReference type="ARBA" id="ARBA00022989"/>
    </source>
</evidence>
<dbReference type="EMBL" id="MHUS01000014">
    <property type="protein sequence ID" value="OHA81096.1"/>
    <property type="molecule type" value="Genomic_DNA"/>
</dbReference>
<feature type="transmembrane region" description="Helical" evidence="5">
    <location>
        <begin position="57"/>
        <end position="77"/>
    </location>
</feature>
<keyword evidence="2 5" id="KW-0812">Transmembrane</keyword>
<sequence>MVNGHFSRCNFLISSDLEDCSCESSRYLWAFVIAIIIFLGELFGGFLTGSLALLSDAWHTFGDGVTYGIAFVASITAQRMPQRGGKIKTLATQVSAALLVGAIIVIFIGALERLLHPSEIHSEWMMYVALAGLLGNISQHLVLKAGGGVRDALHKITSLHVIQDMSVSAGVVVGGVLIRETGWLWIDPALSLVIAAFLSRQVITFFRTGEFGHAHNEGCSHPHHHDHQH</sequence>